<dbReference type="AlphaFoldDB" id="A0A0E4G0W9"/>
<protein>
    <submittedName>
        <fullName evidence="1">Uncharacterized protein</fullName>
    </submittedName>
</protein>
<dbReference type="Proteomes" id="UP000063308">
    <property type="component" value="Chromosome"/>
</dbReference>
<accession>A0A0E4G0W9</accession>
<dbReference type="EMBL" id="AP014685">
    <property type="protein sequence ID" value="BAR61493.1"/>
    <property type="molecule type" value="Genomic_DNA"/>
</dbReference>
<evidence type="ECO:0000313" key="1">
    <source>
        <dbReference type="EMBL" id="BAR61493.1"/>
    </source>
</evidence>
<name>A0A0E4G0W9_9BRAD</name>
<proteinExistence type="predicted"/>
<gene>
    <name evidence="1" type="ORF">NK6_8344</name>
</gene>
<reference evidence="1 2" key="1">
    <citation type="submission" date="2014-11" db="EMBL/GenBank/DDBJ databases">
        <title>Symbiosis island explosion on the genome of extra-slow-growing strains of soybean bradyrhizobia with massive insertion sequences.</title>
        <authorList>
            <person name="Iida T."/>
            <person name="Minamisawa K."/>
        </authorList>
    </citation>
    <scope>NUCLEOTIDE SEQUENCE [LARGE SCALE GENOMIC DNA]</scope>
    <source>
        <strain evidence="1 2">NK6</strain>
    </source>
</reference>
<organism evidence="1 2">
    <name type="scientific">Bradyrhizobium diazoefficiens</name>
    <dbReference type="NCBI Taxonomy" id="1355477"/>
    <lineage>
        <taxon>Bacteria</taxon>
        <taxon>Pseudomonadati</taxon>
        <taxon>Pseudomonadota</taxon>
        <taxon>Alphaproteobacteria</taxon>
        <taxon>Hyphomicrobiales</taxon>
        <taxon>Nitrobacteraceae</taxon>
        <taxon>Bradyrhizobium</taxon>
    </lineage>
</organism>
<evidence type="ECO:0000313" key="2">
    <source>
        <dbReference type="Proteomes" id="UP000063308"/>
    </source>
</evidence>
<sequence length="40" mass="4353">MIRDACYSAAAIGLVNTALSGAAKRLEPFPFRWIGRSKTL</sequence>